<protein>
    <recommendedName>
        <fullName evidence="4">TM2 domain-containing protein</fullName>
    </recommendedName>
</protein>
<gene>
    <name evidence="2" type="ORF">PQO05_17045</name>
</gene>
<feature type="transmembrane region" description="Helical" evidence="1">
    <location>
        <begin position="90"/>
        <end position="107"/>
    </location>
</feature>
<sequence length="169" mass="19278">MTFPFSVSFDRRLKATITSDNQQEIFQYIKTSILNDKADNVVIEDMHVIYKGSTSNWRGSLFGSVDDGIFKLIYKDNSWWLNYQINMRKLFIGTAILSGCMGIFSLVNDGPWWFGIAGFLWLCGANWIIILLTHGSLATDIATGIDELIYGKIELPEQDKMNGELKSWF</sequence>
<keyword evidence="1" id="KW-0472">Membrane</keyword>
<dbReference type="RefSeq" id="WP_273628633.1">
    <property type="nucleotide sequence ID" value="NZ_CP117167.1"/>
</dbReference>
<evidence type="ECO:0000313" key="2">
    <source>
        <dbReference type="EMBL" id="WCT10445.1"/>
    </source>
</evidence>
<proteinExistence type="predicted"/>
<dbReference type="EMBL" id="CP117167">
    <property type="protein sequence ID" value="WCT10445.1"/>
    <property type="molecule type" value="Genomic_DNA"/>
</dbReference>
<name>A0ABY7T1W6_9SPHI</name>
<accession>A0ABY7T1W6</accession>
<organism evidence="2 3">
    <name type="scientific">Mucilaginibacter jinjuensis</name>
    <dbReference type="NCBI Taxonomy" id="1176721"/>
    <lineage>
        <taxon>Bacteria</taxon>
        <taxon>Pseudomonadati</taxon>
        <taxon>Bacteroidota</taxon>
        <taxon>Sphingobacteriia</taxon>
        <taxon>Sphingobacteriales</taxon>
        <taxon>Sphingobacteriaceae</taxon>
        <taxon>Mucilaginibacter</taxon>
    </lineage>
</organism>
<evidence type="ECO:0008006" key="4">
    <source>
        <dbReference type="Google" id="ProtNLM"/>
    </source>
</evidence>
<evidence type="ECO:0000313" key="3">
    <source>
        <dbReference type="Proteomes" id="UP001216139"/>
    </source>
</evidence>
<reference evidence="2 3" key="1">
    <citation type="submission" date="2023-02" db="EMBL/GenBank/DDBJ databases">
        <title>Genome sequence of Mucilaginibacter jinjuensis strain KACC 16571.</title>
        <authorList>
            <person name="Kim S."/>
            <person name="Heo J."/>
            <person name="Kwon S.-W."/>
        </authorList>
    </citation>
    <scope>NUCLEOTIDE SEQUENCE [LARGE SCALE GENOMIC DNA]</scope>
    <source>
        <strain evidence="2 3">KACC 16571</strain>
    </source>
</reference>
<dbReference type="Proteomes" id="UP001216139">
    <property type="component" value="Chromosome"/>
</dbReference>
<keyword evidence="1" id="KW-1133">Transmembrane helix</keyword>
<keyword evidence="3" id="KW-1185">Reference proteome</keyword>
<feature type="transmembrane region" description="Helical" evidence="1">
    <location>
        <begin position="113"/>
        <end position="132"/>
    </location>
</feature>
<keyword evidence="1" id="KW-0812">Transmembrane</keyword>
<evidence type="ECO:0000256" key="1">
    <source>
        <dbReference type="SAM" id="Phobius"/>
    </source>
</evidence>